<dbReference type="AlphaFoldDB" id="A0AAP2DV46"/>
<evidence type="ECO:0000313" key="2">
    <source>
        <dbReference type="EMBL" id="MBT1707971.1"/>
    </source>
</evidence>
<dbReference type="GO" id="GO:0003677">
    <property type="term" value="F:DNA binding"/>
    <property type="evidence" value="ECO:0007669"/>
    <property type="project" value="InterPro"/>
</dbReference>
<dbReference type="EMBL" id="JAHESE010000004">
    <property type="protein sequence ID" value="MBT1707971.1"/>
    <property type="molecule type" value="Genomic_DNA"/>
</dbReference>
<feature type="domain" description="Antitoxin SocA-like Panacea" evidence="1">
    <location>
        <begin position="204"/>
        <end position="313"/>
    </location>
</feature>
<comment type="caution">
    <text evidence="2">The sequence shown here is derived from an EMBL/GenBank/DDBJ whole genome shotgun (WGS) entry which is preliminary data.</text>
</comment>
<organism evidence="2 3">
    <name type="scientific">Dawidia cretensis</name>
    <dbReference type="NCBI Taxonomy" id="2782350"/>
    <lineage>
        <taxon>Bacteria</taxon>
        <taxon>Pseudomonadati</taxon>
        <taxon>Bacteroidota</taxon>
        <taxon>Cytophagia</taxon>
        <taxon>Cytophagales</taxon>
        <taxon>Chryseotaleaceae</taxon>
        <taxon>Dawidia</taxon>
    </lineage>
</organism>
<dbReference type="InterPro" id="IPR025272">
    <property type="entry name" value="SocA_Panacea"/>
</dbReference>
<dbReference type="Pfam" id="PF13274">
    <property type="entry name" value="SocA_Panacea"/>
    <property type="match status" value="1"/>
</dbReference>
<dbReference type="Gene3D" id="1.10.260.40">
    <property type="entry name" value="lambda repressor-like DNA-binding domains"/>
    <property type="match status" value="1"/>
</dbReference>
<dbReference type="RefSeq" id="WP_254083562.1">
    <property type="nucleotide sequence ID" value="NZ_JAHESE010000004.1"/>
</dbReference>
<dbReference type="InterPro" id="IPR010982">
    <property type="entry name" value="Lambda_DNA-bd_dom_sf"/>
</dbReference>
<protein>
    <submittedName>
        <fullName evidence="2">DUF4065 domain-containing protein</fullName>
    </submittedName>
</protein>
<sequence>MKSPFTDGEATLHYEKKNIEFRKDMFSAIQFYYKCNDTGEEFTTTDLDEINISQVYNQYREKYCVPFPDEIREIREQYEISAAKMSEILGFGANSYRQYEAGDIPTVASGRLILAAKDPEEFKKFLDASKTIIGDKEHERFTHRVDKLIKGRLENPWDDLFTEHIFNNARPTEYTGFRKPSLERIAMIIAFFSEHVNRLWKTKLNKLLFYSDFLHYKRSGYSISGITYRAIPLGPVPSEYEKLYIKLNDDKFANIELIEFNDGNYGEAICAVEKFDSSLFAKGELETLEAVVRKFGKFNTKQIVEISHQEKAWVENEPSRGFISYQKYAFELSAME</sequence>
<evidence type="ECO:0000313" key="3">
    <source>
        <dbReference type="Proteomes" id="UP001319080"/>
    </source>
</evidence>
<name>A0AAP2DV46_9BACT</name>
<accession>A0AAP2DV46</accession>
<dbReference type="Proteomes" id="UP001319080">
    <property type="component" value="Unassembled WGS sequence"/>
</dbReference>
<evidence type="ECO:0000259" key="1">
    <source>
        <dbReference type="Pfam" id="PF13274"/>
    </source>
</evidence>
<proteinExistence type="predicted"/>
<gene>
    <name evidence="2" type="ORF">KK062_07050</name>
</gene>
<keyword evidence="3" id="KW-1185">Reference proteome</keyword>
<reference evidence="2 3" key="1">
    <citation type="submission" date="2021-05" db="EMBL/GenBank/DDBJ databases">
        <title>A Polyphasic approach of four new species of the genus Ohtaekwangia: Ohtaekwangia histidinii sp. nov., Ohtaekwangia cretensis sp. nov., Ohtaekwangia indiensis sp. nov., Ohtaekwangia reichenbachii sp. nov. from diverse environment.</title>
        <authorList>
            <person name="Octaviana S."/>
        </authorList>
    </citation>
    <scope>NUCLEOTIDE SEQUENCE [LARGE SCALE GENOMIC DNA]</scope>
    <source>
        <strain evidence="2 3">PWU5</strain>
    </source>
</reference>